<dbReference type="Pfam" id="PF04493">
    <property type="entry name" value="Endonuclease_5"/>
    <property type="match status" value="1"/>
</dbReference>
<dbReference type="EC" id="3.1.21.7" evidence="6"/>
<keyword evidence="8" id="KW-1185">Reference proteome</keyword>
<comment type="similarity">
    <text evidence="6">Belongs to the endonuclease V family.</text>
</comment>
<keyword evidence="6" id="KW-0227">DNA damage</keyword>
<dbReference type="GO" id="GO:0003727">
    <property type="term" value="F:single-stranded RNA binding"/>
    <property type="evidence" value="ECO:0007669"/>
    <property type="project" value="TreeGrafter"/>
</dbReference>
<comment type="cofactor">
    <cofactor evidence="6">
        <name>Mg(2+)</name>
        <dbReference type="ChEBI" id="CHEBI:18420"/>
    </cofactor>
</comment>
<reference evidence="7 8" key="1">
    <citation type="submission" date="2013-03" db="EMBL/GenBank/DDBJ databases">
        <title>Salinisphaera hydrothermalis C41B8 Genome Sequencing.</title>
        <authorList>
            <person name="Li C."/>
            <person name="Lai Q."/>
            <person name="Shao Z."/>
        </authorList>
    </citation>
    <scope>NUCLEOTIDE SEQUENCE [LARGE SCALE GENOMIC DNA]</scope>
    <source>
        <strain evidence="7 8">C41B8</strain>
    </source>
</reference>
<dbReference type="PANTHER" id="PTHR28511">
    <property type="entry name" value="ENDONUCLEASE V"/>
    <property type="match status" value="1"/>
</dbReference>
<dbReference type="STRING" id="1304275.C41B8_01060"/>
<evidence type="ECO:0000256" key="3">
    <source>
        <dbReference type="ARBA" id="ARBA00022722"/>
    </source>
</evidence>
<dbReference type="GO" id="GO:0000287">
    <property type="term" value="F:magnesium ion binding"/>
    <property type="evidence" value="ECO:0007669"/>
    <property type="project" value="UniProtKB-UniRule"/>
</dbReference>
<dbReference type="NCBIfam" id="NF008629">
    <property type="entry name" value="PRK11617.1"/>
    <property type="match status" value="1"/>
</dbReference>
<dbReference type="eggNOG" id="COG1515">
    <property type="taxonomic scope" value="Bacteria"/>
</dbReference>
<evidence type="ECO:0000313" key="7">
    <source>
        <dbReference type="EMBL" id="KEZ79295.1"/>
    </source>
</evidence>
<evidence type="ECO:0000313" key="8">
    <source>
        <dbReference type="Proteomes" id="UP000028302"/>
    </source>
</evidence>
<comment type="function">
    <text evidence="6">DNA repair enzyme involved in the repair of deaminated bases. Selectively cleaves double-stranded DNA at the second phosphodiester bond 3' to a deoxyinosine leaving behind the intact lesion on the nicked DNA.</text>
</comment>
<comment type="caution">
    <text evidence="7">The sequence shown here is derived from an EMBL/GenBank/DDBJ whole genome shotgun (WGS) entry which is preliminary data.</text>
</comment>
<evidence type="ECO:0000256" key="6">
    <source>
        <dbReference type="HAMAP-Rule" id="MF_00801"/>
    </source>
</evidence>
<keyword evidence="6" id="KW-0234">DNA repair</keyword>
<protein>
    <recommendedName>
        <fullName evidence="6">Endonuclease V</fullName>
        <ecNumber evidence="6">3.1.21.7</ecNumber>
    </recommendedName>
    <alternativeName>
        <fullName evidence="6">Deoxyinosine 3'endonuclease</fullName>
    </alternativeName>
    <alternativeName>
        <fullName evidence="6">Deoxyribonuclease V</fullName>
        <shortName evidence="6">DNase V</shortName>
    </alternativeName>
</protein>
<keyword evidence="6" id="KW-0460">Magnesium</keyword>
<feature type="site" description="Interaction with target DNA" evidence="6">
    <location>
        <position position="122"/>
    </location>
</feature>
<organism evidence="7 8">
    <name type="scientific">Salinisphaera hydrothermalis (strain C41B8)</name>
    <dbReference type="NCBI Taxonomy" id="1304275"/>
    <lineage>
        <taxon>Bacteria</taxon>
        <taxon>Pseudomonadati</taxon>
        <taxon>Pseudomonadota</taxon>
        <taxon>Gammaproteobacteria</taxon>
        <taxon>Salinisphaerales</taxon>
        <taxon>Salinisphaeraceae</taxon>
        <taxon>Salinisphaera</taxon>
    </lineage>
</organism>
<keyword evidence="5 6" id="KW-0378">Hydrolase</keyword>
<accession>A0A084IRG1</accession>
<sequence length="261" mass="28475">MIARRPSPDHRDAAIAAGRASRIRMEAEPTPTPTLRETADGRRRIEHAWPREARAGRAIQDAIAEHVDTHNSLPADIRTVAGVDIGFEDGGETTRAAIVVLDPSDLSVVEQALVRRPTRMPYIPGLLSFREIPAALDALEQLSALPDLLMVDGHGIAHPKRLGVATHLGLVSGLPTIGVGKKRLTGRHDPAPEQRLAWTPLMDGHETIGAVLRSRVGVKPIFISPGHRIDLGTAIEWTARTLTRYRLPETTRAADRLASRR</sequence>
<feature type="binding site" evidence="6">
    <location>
        <position position="152"/>
    </location>
    <ligand>
        <name>Mg(2+)</name>
        <dbReference type="ChEBI" id="CHEBI:18420"/>
    </ligand>
</feature>
<keyword evidence="3 6" id="KW-0540">Nuclease</keyword>
<evidence type="ECO:0000256" key="5">
    <source>
        <dbReference type="ARBA" id="ARBA00022801"/>
    </source>
</evidence>
<dbReference type="GO" id="GO:0016891">
    <property type="term" value="F:RNA endonuclease activity producing 5'-phosphomonoesters, hydrolytic mechanism"/>
    <property type="evidence" value="ECO:0007669"/>
    <property type="project" value="TreeGrafter"/>
</dbReference>
<dbReference type="GO" id="GO:0006281">
    <property type="term" value="P:DNA repair"/>
    <property type="evidence" value="ECO:0007669"/>
    <property type="project" value="UniProtKB-UniRule"/>
</dbReference>
<keyword evidence="2 6" id="KW-0963">Cytoplasm</keyword>
<comment type="catalytic activity">
    <reaction evidence="6">
        <text>Endonucleolytic cleavage at apurinic or apyrimidinic sites to products with a 5'-phosphate.</text>
        <dbReference type="EC" id="3.1.21.7"/>
    </reaction>
</comment>
<dbReference type="CDD" id="cd06559">
    <property type="entry name" value="Endonuclease_V"/>
    <property type="match status" value="1"/>
</dbReference>
<dbReference type="Gene3D" id="3.30.2170.10">
    <property type="entry name" value="archaeoglobus fulgidus dsm 4304 superfamily"/>
    <property type="match status" value="1"/>
</dbReference>
<dbReference type="AlphaFoldDB" id="A0A084IRG1"/>
<proteinExistence type="inferred from homology"/>
<dbReference type="Proteomes" id="UP000028302">
    <property type="component" value="Unassembled WGS sequence"/>
</dbReference>
<feature type="binding site" evidence="6">
    <location>
        <position position="84"/>
    </location>
    <ligand>
        <name>Mg(2+)</name>
        <dbReference type="ChEBI" id="CHEBI:18420"/>
    </ligand>
</feature>
<evidence type="ECO:0000256" key="4">
    <source>
        <dbReference type="ARBA" id="ARBA00022759"/>
    </source>
</evidence>
<dbReference type="HAMAP" id="MF_00801">
    <property type="entry name" value="Endonuclease_5"/>
    <property type="match status" value="1"/>
</dbReference>
<dbReference type="PATRIC" id="fig|1304275.5.peg.213"/>
<name>A0A084IRG1_SALHC</name>
<dbReference type="PANTHER" id="PTHR28511:SF1">
    <property type="entry name" value="ENDONUCLEASE V"/>
    <property type="match status" value="1"/>
</dbReference>
<dbReference type="InterPro" id="IPR007581">
    <property type="entry name" value="Endonuclease-V"/>
</dbReference>
<gene>
    <name evidence="6" type="primary">nfi</name>
    <name evidence="7" type="ORF">C41B8_01060</name>
</gene>
<keyword evidence="6" id="KW-0479">Metal-binding</keyword>
<keyword evidence="4 6" id="KW-0255">Endonuclease</keyword>
<dbReference type="GO" id="GO:0005737">
    <property type="term" value="C:cytoplasm"/>
    <property type="evidence" value="ECO:0007669"/>
    <property type="project" value="UniProtKB-SubCell"/>
</dbReference>
<comment type="subcellular location">
    <subcellularLocation>
        <location evidence="1 6">Cytoplasm</location>
    </subcellularLocation>
</comment>
<evidence type="ECO:0000256" key="2">
    <source>
        <dbReference type="ARBA" id="ARBA00022490"/>
    </source>
</evidence>
<evidence type="ECO:0000256" key="1">
    <source>
        <dbReference type="ARBA" id="ARBA00004496"/>
    </source>
</evidence>
<dbReference type="GO" id="GO:0043737">
    <property type="term" value="F:deoxyribonuclease V activity"/>
    <property type="evidence" value="ECO:0007669"/>
    <property type="project" value="UniProtKB-UniRule"/>
</dbReference>
<dbReference type="EMBL" id="APNK01000001">
    <property type="protein sequence ID" value="KEZ79295.1"/>
    <property type="molecule type" value="Genomic_DNA"/>
</dbReference>